<evidence type="ECO:0008006" key="3">
    <source>
        <dbReference type="Google" id="ProtNLM"/>
    </source>
</evidence>
<reference evidence="1 2" key="1">
    <citation type="journal article" date="2004" name="Science">
        <title>A predator unmasked: life cycle of Bdellovibrio bacteriovorus from a genomic perspective.</title>
        <authorList>
            <person name="Rendulic S."/>
            <person name="Jagtap P."/>
            <person name="Rosinus A."/>
            <person name="Eppinger M."/>
            <person name="Baar C."/>
            <person name="Lanz C."/>
            <person name="Keller H."/>
            <person name="Lambert C."/>
            <person name="Evans K.J."/>
            <person name="Goesmann A."/>
            <person name="Meyer F."/>
            <person name="Sockett R.E."/>
            <person name="Schuster S.C."/>
        </authorList>
    </citation>
    <scope>NUCLEOTIDE SEQUENCE [LARGE SCALE GENOMIC DNA]</scope>
    <source>
        <strain evidence="2">ATCC 15356 / DSM 50701 / NCIMB 9529 / HD100</strain>
    </source>
</reference>
<dbReference type="InterPro" id="IPR036188">
    <property type="entry name" value="FAD/NAD-bd_sf"/>
</dbReference>
<sequence length="540" mass="59259">MLRWHSGCFKGFGRFCPLAFEVPVSKTRFLSLLISLMLVVPAAQAALTCESVFAPSVWKESGGKPFPQDPATLKRVAKEQKESLKVSEFLMQEMTRQSTALKKEFKGKTIELDVLCLGAGPQCAAASLVLGKTNLKSLVVEKTDLVAKTFAEKDFYINSIEAHRLSMHDFPGGVGSLSHLTSQTYAHSTQLATHIQSQQYVSKVPVMLETTVVAANKVLVDGKVMIEVVTDQGVTLRAKNVILGTGLGEVGTKVKDTSYQTAFAEYQKLHQAEPAVLRPIMSTDAFLVSLRESRLQKQGVHMPRDLIIIGNGDGSRIAIEGLLNPHVKTQEDFKIHWIGNTFRTAEEYIQSQNGWDRYVDMIVPQYQKNRVSGLPGHVEKVELLKNGRYLVTVRDAKNNIVSQAEGDMIIDSTGYTNLNGQLLSNVVKSPELVDVLGPLKELSLSETVLARQYADAGGEKLPIYAVGSAAGMLAKDTELAGSPNKNPVAIFNTVARTSQFISQLIGTKPLESQRGVRTERPDTRSSQEIIKDLKVRRGAH</sequence>
<dbReference type="SUPFAM" id="SSF51905">
    <property type="entry name" value="FAD/NAD(P)-binding domain"/>
    <property type="match status" value="1"/>
</dbReference>
<dbReference type="eggNOG" id="COG0492">
    <property type="taxonomic scope" value="Bacteria"/>
</dbReference>
<dbReference type="STRING" id="264462.Bd2839"/>
<keyword evidence="2" id="KW-1185">Reference proteome</keyword>
<gene>
    <name evidence="1" type="ordered locus">Bd2839</name>
</gene>
<protein>
    <recommendedName>
        <fullName evidence="3">FAD/NAD(P)-binding domain-containing protein</fullName>
    </recommendedName>
</protein>
<accession>Q6MJD9</accession>
<evidence type="ECO:0000313" key="1">
    <source>
        <dbReference type="EMBL" id="CAE80621.1"/>
    </source>
</evidence>
<dbReference type="AlphaFoldDB" id="Q6MJD9"/>
<dbReference type="Gene3D" id="3.50.50.60">
    <property type="entry name" value="FAD/NAD(P)-binding domain"/>
    <property type="match status" value="1"/>
</dbReference>
<dbReference type="Proteomes" id="UP000008080">
    <property type="component" value="Chromosome"/>
</dbReference>
<dbReference type="KEGG" id="bba:Bd2839"/>
<dbReference type="HOGENOM" id="CLU_540443_0_0_7"/>
<evidence type="ECO:0000313" key="2">
    <source>
        <dbReference type="Proteomes" id="UP000008080"/>
    </source>
</evidence>
<organism evidence="1 2">
    <name type="scientific">Bdellovibrio bacteriovorus (strain ATCC 15356 / DSM 50701 / NCIMB 9529 / HD100)</name>
    <dbReference type="NCBI Taxonomy" id="264462"/>
    <lineage>
        <taxon>Bacteria</taxon>
        <taxon>Pseudomonadati</taxon>
        <taxon>Bdellovibrionota</taxon>
        <taxon>Bdellovibrionia</taxon>
        <taxon>Bdellovibrionales</taxon>
        <taxon>Pseudobdellovibrionaceae</taxon>
        <taxon>Bdellovibrio</taxon>
    </lineage>
</organism>
<name>Q6MJD9_BDEBA</name>
<dbReference type="EMBL" id="BX842653">
    <property type="protein sequence ID" value="CAE80621.1"/>
    <property type="molecule type" value="Genomic_DNA"/>
</dbReference>
<proteinExistence type="predicted"/>